<gene>
    <name evidence="1" type="ordered locus">TEQUI_0177</name>
</gene>
<dbReference type="EMBL" id="CP002456">
    <property type="protein sequence ID" value="ADU91131.1"/>
    <property type="molecule type" value="Genomic_DNA"/>
</dbReference>
<dbReference type="SUPFAM" id="SSF53067">
    <property type="entry name" value="Actin-like ATPase domain"/>
    <property type="match status" value="1"/>
</dbReference>
<sequence length="1011" mass="115288">MLAEIHPFGKEIPLIMNSGIQFIDFGLNIDWKDKAWKEKNTGYFLPPSNNDPIRRLVLDRSGDGYSDPAFPGKIISNPVDFSVEESLKLFNGVWVPIPILRSMPPNRFDNGPFNWARARIVQLPRPDEDGHTHRVVLAIDTKIFSHSSDTAYLGPMEDDIRAGSVFTYAFQSNHISWFLDLKWVKDWLVELFKELAPEPDRLKIYEDDIEQELNNHSHEAHYLNILALIGEELNIPNFKIIAHNRTDINQGIAVDLILDVGNSRSCGILVEDHAQEQDSLKKRYELSIRDLSMPEYAYAEPFESRVEFAQAFFGKEHYSVQSGRRDAFQWPSIVRVGKEASRLASRRKGNEGSTGLSSPKRYLWDLAPYEQAWRFNSSYVESDNEPFATAAPLSGFINGQGEALYELSDDIDEEFERKMPVFQPHYSRGSLMTFLLSEVLLHALLQINSPAQRAKLEHAKSPRYLRSIILTVPPAMPSPEINNFKNCMHQAIGLTWKMMGWDKTDDPVDFANRFDEKYWPTLPEVLVQWDEATASQVVYLFNETQNNYGGRAEKFISDMVRPDKTTNKNAVTIATVDIGGGTTDLVITDFTLDYGNEDDDGLPHSYGTNVFIKPIQRFRDGFKVAGDDILLDIIRDVVVESLKKHLISEGIRNYDSLLSDLIGSGADSVQIRLLRQQLTLQIFRPIGLKVLQAYEQYDPLERKNKLMGATFGSVLEGLEPPTQKVLDFVNIPISRELGKDFNILDIPLQVNLFQIHKNFLQGHYDICKTFKSLCEIIYFYQCDVLLITGRPSLLPGVQAFFKNQLPLPSNRILPLHGYKTGNWYPFHKQGRVDDPKTTATVGAMLCFLSKNSRIPSFYFRSMALKPYSTIKNLGLIDNNNTISKENVYYSDINLDKEDYELPDQSFPIRGKTRIGFRQLNTERWAASPLYTITIESNELRNQIAEGQTVNVTLKLDKRNRHNKQVENFVIDQAFLSSGRKTNGLKLSLNTLLDSGLNDSQYWLDSGSLINE</sequence>
<accession>A0A654KFE3</accession>
<dbReference type="InterPro" id="IPR009216">
    <property type="entry name" value="Virulence_factor_SrfB"/>
</dbReference>
<reference evidence="1 2" key="1">
    <citation type="journal article" date="2011" name="J. Bacteriol.">
        <title>Genome sequence of Taylorella equigenitalis MCE9, the causative agent of contagious equine metritis.</title>
        <authorList>
            <person name="Hebert L."/>
            <person name="Moumen B."/>
            <person name="Duquesne F."/>
            <person name="Breuil M.F."/>
            <person name="Laugier C."/>
            <person name="Batto J.M."/>
            <person name="Renault P."/>
            <person name="Petry S."/>
        </authorList>
    </citation>
    <scope>NUCLEOTIDE SEQUENCE [LARGE SCALE GENOMIC DNA]</scope>
    <source>
        <strain evidence="1 2">MCE9</strain>
    </source>
</reference>
<evidence type="ECO:0000313" key="2">
    <source>
        <dbReference type="Proteomes" id="UP000007472"/>
    </source>
</evidence>
<proteinExistence type="predicted"/>
<dbReference type="Proteomes" id="UP000007472">
    <property type="component" value="Chromosome"/>
</dbReference>
<dbReference type="KEGG" id="teq:TEQUI_0177"/>
<dbReference type="InterPro" id="IPR043129">
    <property type="entry name" value="ATPase_NBD"/>
</dbReference>
<dbReference type="AlphaFoldDB" id="A0A654KFE3"/>
<dbReference type="PIRSF" id="PIRSF034585">
    <property type="entry name" value="SrfB"/>
    <property type="match status" value="1"/>
</dbReference>
<dbReference type="Pfam" id="PF07520">
    <property type="entry name" value="SrfB"/>
    <property type="match status" value="1"/>
</dbReference>
<organism evidence="1 2">
    <name type="scientific">Taylorella equigenitalis (strain MCE9)</name>
    <dbReference type="NCBI Taxonomy" id="937774"/>
    <lineage>
        <taxon>Bacteria</taxon>
        <taxon>Pseudomonadati</taxon>
        <taxon>Pseudomonadota</taxon>
        <taxon>Betaproteobacteria</taxon>
        <taxon>Burkholderiales</taxon>
        <taxon>Alcaligenaceae</taxon>
        <taxon>Taylorella</taxon>
    </lineage>
</organism>
<evidence type="ECO:0000313" key="1">
    <source>
        <dbReference type="EMBL" id="ADU91131.1"/>
    </source>
</evidence>
<name>A0A654KFE3_TAYEM</name>
<protein>
    <submittedName>
        <fullName evidence="1">SrfB</fullName>
    </submittedName>
</protein>